<dbReference type="Pfam" id="PF22570">
    <property type="entry name" value="LiaF-TM"/>
    <property type="match status" value="1"/>
</dbReference>
<evidence type="ECO:0000313" key="3">
    <source>
        <dbReference type="EMBL" id="WIY04054.1"/>
    </source>
</evidence>
<keyword evidence="1" id="KW-1133">Transmembrane helix</keyword>
<evidence type="ECO:0000259" key="2">
    <source>
        <dbReference type="Pfam" id="PF22570"/>
    </source>
</evidence>
<dbReference type="Proteomes" id="UP001239397">
    <property type="component" value="Chromosome"/>
</dbReference>
<dbReference type="PANTHER" id="PTHR40763">
    <property type="entry name" value="MEMBRANE PROTEIN-RELATED"/>
    <property type="match status" value="1"/>
</dbReference>
<feature type="transmembrane region" description="Helical" evidence="1">
    <location>
        <begin position="81"/>
        <end position="99"/>
    </location>
</feature>
<evidence type="ECO:0000313" key="4">
    <source>
        <dbReference type="Proteomes" id="UP001239397"/>
    </source>
</evidence>
<keyword evidence="4" id="KW-1185">Reference proteome</keyword>
<organism evidence="3 4">
    <name type="scientific">Amycolatopsis mongoliensis</name>
    <dbReference type="NCBI Taxonomy" id="715475"/>
    <lineage>
        <taxon>Bacteria</taxon>
        <taxon>Bacillati</taxon>
        <taxon>Actinomycetota</taxon>
        <taxon>Actinomycetes</taxon>
        <taxon>Pseudonocardiales</taxon>
        <taxon>Pseudonocardiaceae</taxon>
        <taxon>Amycolatopsis</taxon>
    </lineage>
</organism>
<accession>A0A9Y2JW49</accession>
<feature type="domain" description="LiaF transmembrane" evidence="2">
    <location>
        <begin position="7"/>
        <end position="100"/>
    </location>
</feature>
<keyword evidence="1" id="KW-0812">Transmembrane</keyword>
<dbReference type="InterPro" id="IPR054331">
    <property type="entry name" value="LiaF_TM"/>
</dbReference>
<evidence type="ECO:0000256" key="1">
    <source>
        <dbReference type="SAM" id="Phobius"/>
    </source>
</evidence>
<name>A0A9Y2JW49_9PSEU</name>
<gene>
    <name evidence="3" type="ORF">QRX60_09460</name>
</gene>
<reference evidence="3 4" key="1">
    <citation type="submission" date="2023-06" db="EMBL/GenBank/DDBJ databases">
        <authorList>
            <person name="Oyuntsetseg B."/>
            <person name="Kim S.B."/>
        </authorList>
    </citation>
    <scope>NUCLEOTIDE SEQUENCE [LARGE SCALE GENOMIC DNA]</scope>
    <source>
        <strain evidence="3 4">4-36</strain>
    </source>
</reference>
<keyword evidence="1" id="KW-0472">Membrane</keyword>
<dbReference type="PANTHER" id="PTHR40763:SF5">
    <property type="entry name" value="MEMBRANE PROTEIN"/>
    <property type="match status" value="1"/>
</dbReference>
<feature type="transmembrane region" description="Helical" evidence="1">
    <location>
        <begin position="33"/>
        <end position="50"/>
    </location>
</feature>
<dbReference type="KEGG" id="amog:QRX60_09460"/>
<dbReference type="EMBL" id="CP127295">
    <property type="protein sequence ID" value="WIY04054.1"/>
    <property type="molecule type" value="Genomic_DNA"/>
</dbReference>
<dbReference type="AlphaFoldDB" id="A0A9Y2JW49"/>
<feature type="transmembrane region" description="Helical" evidence="1">
    <location>
        <begin position="57"/>
        <end position="75"/>
    </location>
</feature>
<dbReference type="RefSeq" id="WP_286000392.1">
    <property type="nucleotide sequence ID" value="NZ_CP127295.1"/>
</dbReference>
<protein>
    <recommendedName>
        <fullName evidence="2">LiaF transmembrane domain-containing protein</fullName>
    </recommendedName>
</protein>
<proteinExistence type="predicted"/>
<sequence length="219" mass="22833">MKLIRIWLGLVLVALGVLGVLDATGVAGFDGTAGTWWPVALIGLGVAAMWSQRRVTFGPTVLTVVGLVLLAGQLSWTDGDLFWPAVLLVGGVAVLTGLWRQSRTRLPQAESVVLFGGAKTVDRSEHFQHADAAAVFGGATLDLRGAHIDEQASVDAFALFGGVDVLVPKDWRVELGGLPILGGYEDKTEGNGSLPVDAPLLKVNATAVFGGVKVANEPS</sequence>